<feature type="compositionally biased region" description="Polar residues" evidence="1">
    <location>
        <begin position="226"/>
        <end position="235"/>
    </location>
</feature>
<evidence type="ECO:0000256" key="1">
    <source>
        <dbReference type="SAM" id="MobiDB-lite"/>
    </source>
</evidence>
<name>A0AAN9BIE1_9CAEN</name>
<feature type="region of interest" description="Disordered" evidence="1">
    <location>
        <begin position="381"/>
        <end position="420"/>
    </location>
</feature>
<sequence length="635" mass="67256">MDASSVVHFPCLLLLIVLTHAATVASATGDTDLSLQPTNQEPPQPGTTSNHYSKVQNENQPDQDFSSASATETRSASSYVSMNLTKDWVTHVDTASSVSSTESANDHQAFKTSFPEKATEKSVATVSTLEITPKRPVLMTTSTEPAPDEVTTAETMHKSPSYGPAEDSPGASTPGIAQTLSPSNEFTADSKNNFSAQPSTADESTVPAVSSVYSSKTDDNAGVSVADSSPDSNALTGIPSGVSVSGVNVGMGDASSGKSERGDYLTMVPFGVSVLSVNVVLVVVVVAVIACVIAMQRKEANRRRSLELKCLGRLGGSMKGQSLRRESSSHIYYDIDDVPRRGQSNRTRRTSFSSFIAARPLVPLPTLEDRNEVISGDYSLPSDLPTLGNIQPPAFPKDLSRQSSASNQSNGQVNPACEEDGGYLVPSLTAGKVDFENSTAKDLPLKHDGGQAAEHASSLNRERGFPKSTEKDESGYSTSKTLIENYDGGQSTENGSSVAQEDGFTAPAKFPVEDEFGYTTPKALADKRRGGQLKSTASPSRGDYGSPTQKIVAEDCEPEYSTPEEVFAKGKSVHSTPTASFEDENSVSTASPIKKGENSTHRDSGDNSTPKGSVEDSEDPYLTPIASPLERTSRF</sequence>
<feature type="signal peptide" evidence="3">
    <location>
        <begin position="1"/>
        <end position="21"/>
    </location>
</feature>
<dbReference type="AlphaFoldDB" id="A0AAN9BIE1"/>
<proteinExistence type="predicted"/>
<feature type="transmembrane region" description="Helical" evidence="2">
    <location>
        <begin position="270"/>
        <end position="295"/>
    </location>
</feature>
<keyword evidence="3" id="KW-0732">Signal</keyword>
<evidence type="ECO:0000256" key="3">
    <source>
        <dbReference type="SAM" id="SignalP"/>
    </source>
</evidence>
<comment type="caution">
    <text evidence="4">The sequence shown here is derived from an EMBL/GenBank/DDBJ whole genome shotgun (WGS) entry which is preliminary data.</text>
</comment>
<dbReference type="Proteomes" id="UP001374579">
    <property type="component" value="Unassembled WGS sequence"/>
</dbReference>
<gene>
    <name evidence="4" type="ORF">V1264_017309</name>
</gene>
<evidence type="ECO:0000313" key="5">
    <source>
        <dbReference type="Proteomes" id="UP001374579"/>
    </source>
</evidence>
<organism evidence="4 5">
    <name type="scientific">Littorina saxatilis</name>
    <dbReference type="NCBI Taxonomy" id="31220"/>
    <lineage>
        <taxon>Eukaryota</taxon>
        <taxon>Metazoa</taxon>
        <taxon>Spiralia</taxon>
        <taxon>Lophotrochozoa</taxon>
        <taxon>Mollusca</taxon>
        <taxon>Gastropoda</taxon>
        <taxon>Caenogastropoda</taxon>
        <taxon>Littorinimorpha</taxon>
        <taxon>Littorinoidea</taxon>
        <taxon>Littorinidae</taxon>
        <taxon>Littorina</taxon>
    </lineage>
</organism>
<feature type="compositionally biased region" description="Polar residues" evidence="1">
    <location>
        <begin position="475"/>
        <end position="499"/>
    </location>
</feature>
<accession>A0AAN9BIE1</accession>
<feature type="region of interest" description="Disordered" evidence="1">
    <location>
        <begin position="30"/>
        <end position="74"/>
    </location>
</feature>
<reference evidence="4 5" key="1">
    <citation type="submission" date="2024-02" db="EMBL/GenBank/DDBJ databases">
        <title>Chromosome-scale genome assembly of the rough periwinkle Littorina saxatilis.</title>
        <authorList>
            <person name="De Jode A."/>
            <person name="Faria R."/>
            <person name="Formenti G."/>
            <person name="Sims Y."/>
            <person name="Smith T.P."/>
            <person name="Tracey A."/>
            <person name="Wood J.M.D."/>
            <person name="Zagrodzka Z.B."/>
            <person name="Johannesson K."/>
            <person name="Butlin R.K."/>
            <person name="Leder E.H."/>
        </authorList>
    </citation>
    <scope>NUCLEOTIDE SEQUENCE [LARGE SCALE GENOMIC DNA]</scope>
    <source>
        <strain evidence="4">Snail1</strain>
        <tissue evidence="4">Muscle</tissue>
    </source>
</reference>
<protein>
    <submittedName>
        <fullName evidence="4">Uncharacterized protein</fullName>
    </submittedName>
</protein>
<feature type="region of interest" description="Disordered" evidence="1">
    <location>
        <begin position="139"/>
        <end position="240"/>
    </location>
</feature>
<keyword evidence="5" id="KW-1185">Reference proteome</keyword>
<evidence type="ECO:0000256" key="2">
    <source>
        <dbReference type="SAM" id="Phobius"/>
    </source>
</evidence>
<feature type="compositionally biased region" description="Polar residues" evidence="1">
    <location>
        <begin position="401"/>
        <end position="413"/>
    </location>
</feature>
<feature type="compositionally biased region" description="Basic and acidic residues" evidence="1">
    <location>
        <begin position="460"/>
        <end position="474"/>
    </location>
</feature>
<feature type="compositionally biased region" description="Polar residues" evidence="1">
    <location>
        <begin position="30"/>
        <end position="39"/>
    </location>
</feature>
<feature type="compositionally biased region" description="Polar residues" evidence="1">
    <location>
        <begin position="175"/>
        <end position="215"/>
    </location>
</feature>
<dbReference type="EMBL" id="JBAMIC010000007">
    <property type="protein sequence ID" value="KAK7106002.1"/>
    <property type="molecule type" value="Genomic_DNA"/>
</dbReference>
<keyword evidence="2" id="KW-0812">Transmembrane</keyword>
<feature type="region of interest" description="Disordered" evidence="1">
    <location>
        <begin position="97"/>
        <end position="121"/>
    </location>
</feature>
<feature type="compositionally biased region" description="Polar residues" evidence="1">
    <location>
        <begin position="46"/>
        <end position="65"/>
    </location>
</feature>
<keyword evidence="2" id="KW-0472">Membrane</keyword>
<feature type="chain" id="PRO_5042879334" evidence="3">
    <location>
        <begin position="22"/>
        <end position="635"/>
    </location>
</feature>
<keyword evidence="2" id="KW-1133">Transmembrane helix</keyword>
<feature type="region of interest" description="Disordered" evidence="1">
    <location>
        <begin position="440"/>
        <end position="635"/>
    </location>
</feature>
<feature type="compositionally biased region" description="Basic and acidic residues" evidence="1">
    <location>
        <begin position="594"/>
        <end position="605"/>
    </location>
</feature>
<evidence type="ECO:0000313" key="4">
    <source>
        <dbReference type="EMBL" id="KAK7106002.1"/>
    </source>
</evidence>